<dbReference type="InterPro" id="IPR051598">
    <property type="entry name" value="TSUP/Inactive_protease-like"/>
</dbReference>
<dbReference type="KEGG" id="cbau:H1R16_06975"/>
<keyword evidence="4 5" id="KW-0472">Membrane</keyword>
<reference evidence="9" key="2">
    <citation type="submission" date="2020-07" db="EMBL/GenBank/DDBJ databases">
        <title>Flavobacterium sp. xlx-214.</title>
        <authorList>
            <person name="Yang C."/>
        </authorList>
    </citation>
    <scope>NUCLEOTIDE SEQUENCE [LARGE SCALE GENOMIC DNA]</scope>
    <source>
        <strain evidence="9">CX-624</strain>
    </source>
</reference>
<evidence type="ECO:0000256" key="5">
    <source>
        <dbReference type="RuleBase" id="RU363041"/>
    </source>
</evidence>
<dbReference type="GO" id="GO:0005886">
    <property type="term" value="C:plasma membrane"/>
    <property type="evidence" value="ECO:0007669"/>
    <property type="project" value="UniProtKB-SubCell"/>
</dbReference>
<evidence type="ECO:0000256" key="1">
    <source>
        <dbReference type="ARBA" id="ARBA00004141"/>
    </source>
</evidence>
<keyword evidence="2 5" id="KW-0812">Transmembrane</keyword>
<dbReference type="RefSeq" id="WP_181887289.1">
    <property type="nucleotide sequence ID" value="NZ_CP059472.1"/>
</dbReference>
<evidence type="ECO:0000313" key="7">
    <source>
        <dbReference type="EMBL" id="QMS97475.1"/>
    </source>
</evidence>
<gene>
    <name evidence="7" type="ORF">H1R16_06975</name>
    <name evidence="6" type="ORF">H2507_08465</name>
</gene>
<sequence>MHVLGYFFAVVIGLVMGLIGGGGSILSVPVFAYIFNIDAITATTLSLFVVGVTSSAGSVGFLRQGSINFKTALLFGLPSVLGILFSRRVVLPHLPPFIINRWGISITKEMFILVLFALLMLISAFKMIKKTDRQRIRKSEDVNYTLLISQGLLVGIITGFIGAGGGFLIVPALVMLLGVSMKQAVATSLFIISINSMIGFISSLDKVVIDWHFLLSFSALSVVGILIGVQLAKRIEGRKLRPLFGWFVLAMAVFIIVNELFIKQITS</sequence>
<feature type="transmembrane region" description="Helical" evidence="5">
    <location>
        <begin position="211"/>
        <end position="231"/>
    </location>
</feature>
<feature type="transmembrane region" description="Helical" evidence="5">
    <location>
        <begin position="110"/>
        <end position="128"/>
    </location>
</feature>
<dbReference type="EMBL" id="CP059472">
    <property type="protein sequence ID" value="QMS97475.1"/>
    <property type="molecule type" value="Genomic_DNA"/>
</dbReference>
<dbReference type="Pfam" id="PF01925">
    <property type="entry name" value="TauE"/>
    <property type="match status" value="1"/>
</dbReference>
<keyword evidence="9" id="KW-1185">Reference proteome</keyword>
<dbReference type="Proteomes" id="UP000515349">
    <property type="component" value="Chromosome"/>
</dbReference>
<comment type="similarity">
    <text evidence="5">Belongs to the 4-toluene sulfonate uptake permease (TSUP) (TC 2.A.102) family.</text>
</comment>
<proteinExistence type="inferred from homology"/>
<feature type="transmembrane region" description="Helical" evidence="5">
    <location>
        <begin position="71"/>
        <end position="90"/>
    </location>
</feature>
<name>A0A7D7LS18_9FLAO</name>
<feature type="transmembrane region" description="Helical" evidence="5">
    <location>
        <begin position="243"/>
        <end position="262"/>
    </location>
</feature>
<evidence type="ECO:0000313" key="9">
    <source>
        <dbReference type="Proteomes" id="UP000539710"/>
    </source>
</evidence>
<organism evidence="7 8">
    <name type="scientific">Marnyiella aurantia</name>
    <dbReference type="NCBI Taxonomy" id="2758037"/>
    <lineage>
        <taxon>Bacteria</taxon>
        <taxon>Pseudomonadati</taxon>
        <taxon>Bacteroidota</taxon>
        <taxon>Flavobacteriia</taxon>
        <taxon>Flavobacteriales</taxon>
        <taxon>Weeksellaceae</taxon>
        <taxon>Marnyiella</taxon>
    </lineage>
</organism>
<dbReference type="EMBL" id="JACEUX010000002">
    <property type="protein sequence ID" value="MBA5247198.1"/>
    <property type="molecule type" value="Genomic_DNA"/>
</dbReference>
<evidence type="ECO:0000313" key="6">
    <source>
        <dbReference type="EMBL" id="MBA5247198.1"/>
    </source>
</evidence>
<dbReference type="PANTHER" id="PTHR43701">
    <property type="entry name" value="MEMBRANE TRANSPORTER PROTEIN MJ0441-RELATED"/>
    <property type="match status" value="1"/>
</dbReference>
<dbReference type="PANTHER" id="PTHR43701:SF2">
    <property type="entry name" value="MEMBRANE TRANSPORTER PROTEIN YJNA-RELATED"/>
    <property type="match status" value="1"/>
</dbReference>
<protein>
    <recommendedName>
        <fullName evidence="5">Probable membrane transporter protein</fullName>
    </recommendedName>
</protein>
<reference evidence="6" key="3">
    <citation type="submission" date="2020-07" db="EMBL/GenBank/DDBJ databases">
        <authorList>
            <person name="Yang C."/>
        </authorList>
    </citation>
    <scope>NUCLEOTIDE SEQUENCE</scope>
    <source>
        <strain evidence="6">Cx-624</strain>
    </source>
</reference>
<evidence type="ECO:0000256" key="2">
    <source>
        <dbReference type="ARBA" id="ARBA00022692"/>
    </source>
</evidence>
<feature type="transmembrane region" description="Helical" evidence="5">
    <location>
        <begin position="7"/>
        <end position="34"/>
    </location>
</feature>
<dbReference type="AlphaFoldDB" id="A0A7D7LS18"/>
<dbReference type="InterPro" id="IPR002781">
    <property type="entry name" value="TM_pro_TauE-like"/>
</dbReference>
<reference evidence="7 8" key="1">
    <citation type="submission" date="2020-07" db="EMBL/GenBank/DDBJ databases">
        <title>Chryseobacterium sp.cx-624.</title>
        <authorList>
            <person name="Yang C."/>
        </authorList>
    </citation>
    <scope>NUCLEOTIDE SEQUENCE [LARGE SCALE GENOMIC DNA]</scope>
    <source>
        <strain evidence="7">Cx-624</strain>
        <strain evidence="8">cx-624</strain>
    </source>
</reference>
<keyword evidence="5" id="KW-1003">Cell membrane</keyword>
<evidence type="ECO:0000256" key="3">
    <source>
        <dbReference type="ARBA" id="ARBA00022989"/>
    </source>
</evidence>
<evidence type="ECO:0000313" key="8">
    <source>
        <dbReference type="Proteomes" id="UP000515349"/>
    </source>
</evidence>
<feature type="transmembrane region" description="Helical" evidence="5">
    <location>
        <begin position="40"/>
        <end position="62"/>
    </location>
</feature>
<keyword evidence="3 5" id="KW-1133">Transmembrane helix</keyword>
<accession>A0A7D7LS18</accession>
<feature type="transmembrane region" description="Helical" evidence="5">
    <location>
        <begin position="184"/>
        <end position="204"/>
    </location>
</feature>
<dbReference type="Proteomes" id="UP000539710">
    <property type="component" value="Unassembled WGS sequence"/>
</dbReference>
<feature type="transmembrane region" description="Helical" evidence="5">
    <location>
        <begin position="152"/>
        <end position="178"/>
    </location>
</feature>
<comment type="subcellular location">
    <subcellularLocation>
        <location evidence="5">Cell membrane</location>
        <topology evidence="5">Multi-pass membrane protein</topology>
    </subcellularLocation>
    <subcellularLocation>
        <location evidence="1">Membrane</location>
        <topology evidence="1">Multi-pass membrane protein</topology>
    </subcellularLocation>
</comment>
<evidence type="ECO:0000256" key="4">
    <source>
        <dbReference type="ARBA" id="ARBA00023136"/>
    </source>
</evidence>